<evidence type="ECO:0000256" key="1">
    <source>
        <dbReference type="SAM" id="MobiDB-lite"/>
    </source>
</evidence>
<reference evidence="4" key="1">
    <citation type="submission" date="2017-01" db="EMBL/GenBank/DDBJ databases">
        <authorList>
            <person name="Wang Y."/>
            <person name="White M."/>
            <person name="Kvist S."/>
            <person name="Moncalvo J.-M."/>
        </authorList>
    </citation>
    <scope>NUCLEOTIDE SEQUENCE [LARGE SCALE GENOMIC DNA]</scope>
    <source>
        <strain evidence="4">ID-206-W2</strain>
    </source>
</reference>
<dbReference type="GO" id="GO:0070536">
    <property type="term" value="P:protein K63-linked deubiquitination"/>
    <property type="evidence" value="ECO:0007669"/>
    <property type="project" value="TreeGrafter"/>
</dbReference>
<evidence type="ECO:0000259" key="2">
    <source>
        <dbReference type="Pfam" id="PF08969"/>
    </source>
</evidence>
<dbReference type="InterPro" id="IPR015063">
    <property type="entry name" value="USP8_dimer"/>
</dbReference>
<dbReference type="PANTHER" id="PTHR12947">
    <property type="entry name" value="AMSH-LIKE PROTEASE"/>
    <property type="match status" value="1"/>
</dbReference>
<feature type="compositionally biased region" description="Polar residues" evidence="1">
    <location>
        <begin position="263"/>
        <end position="285"/>
    </location>
</feature>
<feature type="domain" description="USP8 dimerisation" evidence="2">
    <location>
        <begin position="11"/>
        <end position="112"/>
    </location>
</feature>
<dbReference type="Pfam" id="PF08969">
    <property type="entry name" value="USP8_dimer"/>
    <property type="match status" value="1"/>
</dbReference>
<feature type="compositionally biased region" description="Basic and acidic residues" evidence="1">
    <location>
        <begin position="142"/>
        <end position="163"/>
    </location>
</feature>
<dbReference type="OrthoDB" id="3640at2759"/>
<dbReference type="Gene3D" id="1.20.58.80">
    <property type="entry name" value="Phosphotransferase system, lactose/cellobiose-type IIA subunit"/>
    <property type="match status" value="1"/>
</dbReference>
<sequence length="358" mass="41303">MNFSGIERTYSINELGKLASVRVNNNVPIKLYLNSVENLLNKAIFHLDQKNYQEAYLYFLRYSTIVLNELPNHPEYKNKENDIKRRQITKNCKVVLDNLEELQPILIKQYQQYQEYLKTIPKRNLDIKRFTAEKQTSNVKEMFENRKSDDKPLLQFSEQDKTDNSWSLQNELSSLPEYSKAERSHLQSGSYANGHNFYSPPNVLYPEISQKPQQTPYYTENEIVQSKDIYHPKPTLPELPQRINLPTQPPQLPPKPRMHSQDSDSNLLPSYSDSTNTHSGDTNQQTSSTSKSSYPEEKSGVVNRPDNDIIKATMLIIPQQTSTSDTCTTEKEEEIVMLVSERDLIVLGWIHAGSVSVD</sequence>
<name>A0A1R1YP10_9FUNG</name>
<dbReference type="PANTHER" id="PTHR12947:SF13">
    <property type="entry name" value="FI19924P1"/>
    <property type="match status" value="1"/>
</dbReference>
<dbReference type="EMBL" id="LSSM01000576">
    <property type="protein sequence ID" value="OMJ28476.1"/>
    <property type="molecule type" value="Genomic_DNA"/>
</dbReference>
<organism evidence="3 4">
    <name type="scientific">Smittium culicis</name>
    <dbReference type="NCBI Taxonomy" id="133412"/>
    <lineage>
        <taxon>Eukaryota</taxon>
        <taxon>Fungi</taxon>
        <taxon>Fungi incertae sedis</taxon>
        <taxon>Zoopagomycota</taxon>
        <taxon>Kickxellomycotina</taxon>
        <taxon>Harpellomycetes</taxon>
        <taxon>Harpellales</taxon>
        <taxon>Legeriomycetaceae</taxon>
        <taxon>Smittium</taxon>
    </lineage>
</organism>
<dbReference type="Gene3D" id="3.40.140.10">
    <property type="entry name" value="Cytidine Deaminase, domain 2"/>
    <property type="match status" value="1"/>
</dbReference>
<accession>A0A1R1YP10</accession>
<dbReference type="GO" id="GO:0016020">
    <property type="term" value="C:membrane"/>
    <property type="evidence" value="ECO:0007669"/>
    <property type="project" value="TreeGrafter"/>
</dbReference>
<dbReference type="AlphaFoldDB" id="A0A1R1YP10"/>
<dbReference type="SUPFAM" id="SSF140856">
    <property type="entry name" value="USP8 N-terminal domain-like"/>
    <property type="match status" value="1"/>
</dbReference>
<dbReference type="GO" id="GO:0005768">
    <property type="term" value="C:endosome"/>
    <property type="evidence" value="ECO:0007669"/>
    <property type="project" value="TreeGrafter"/>
</dbReference>
<feature type="region of interest" description="Disordered" evidence="1">
    <location>
        <begin position="142"/>
        <end position="169"/>
    </location>
</feature>
<gene>
    <name evidence="3" type="ORF">AYI69_g2045</name>
</gene>
<feature type="region of interest" description="Disordered" evidence="1">
    <location>
        <begin position="231"/>
        <end position="306"/>
    </location>
</feature>
<feature type="compositionally biased region" description="Basic and acidic residues" evidence="1">
    <location>
        <begin position="294"/>
        <end position="306"/>
    </location>
</feature>
<evidence type="ECO:0000313" key="3">
    <source>
        <dbReference type="EMBL" id="OMJ28476.1"/>
    </source>
</evidence>
<keyword evidence="4" id="KW-1185">Reference proteome</keyword>
<evidence type="ECO:0000313" key="4">
    <source>
        <dbReference type="Proteomes" id="UP000187429"/>
    </source>
</evidence>
<comment type="caution">
    <text evidence="3">The sequence shown here is derived from an EMBL/GenBank/DDBJ whole genome shotgun (WGS) entry which is preliminary data.</text>
</comment>
<dbReference type="Proteomes" id="UP000187429">
    <property type="component" value="Unassembled WGS sequence"/>
</dbReference>
<proteinExistence type="predicted"/>
<protein>
    <submittedName>
        <fullName evidence="3">STAM-binding protein-like A</fullName>
    </submittedName>
</protein>